<organism evidence="1 2">
    <name type="scientific">Bacillus phage G</name>
    <dbReference type="NCBI Taxonomy" id="2884420"/>
    <lineage>
        <taxon>Viruses</taxon>
        <taxon>Duplodnaviria</taxon>
        <taxon>Heunggongvirae</taxon>
        <taxon>Uroviricota</taxon>
        <taxon>Caudoviricetes</taxon>
        <taxon>Donellivirus</taxon>
        <taxon>Donellivirus gee</taxon>
    </lineage>
</organism>
<reference evidence="1 2" key="1">
    <citation type="submission" date="2011-09" db="EMBL/GenBank/DDBJ databases">
        <authorList>
            <person name="Pope W.H."/>
            <person name="Pedulla M.L."/>
            <person name="Ford M.E."/>
            <person name="Peebles C.L."/>
            <person name="Hatfull G.H."/>
            <person name="Hendrix R.W."/>
        </authorList>
    </citation>
    <scope>NUCLEOTIDE SEQUENCE [LARGE SCALE GENOMIC DNA]</scope>
    <source>
        <strain evidence="1">G</strain>
    </source>
</reference>
<proteinExistence type="predicted"/>
<dbReference type="Proteomes" id="UP000009273">
    <property type="component" value="Segment"/>
</dbReference>
<dbReference type="GeneID" id="18563733"/>
<sequence length="138" mass="15986">MSNRDLIPKGQIKLLDAVEAISVAYLMSSDDPEENNDISISVHSEAIDGSPGYNIFFKNMRFELGYQNSKVKFSLPPTEKELEKFKFFLEDSLEIKKYEIFPRVGIKYIVEIELEDYIYSDEGIDKITQLTNKVLEYL</sequence>
<dbReference type="KEGG" id="vg:18563733"/>
<accession>G3MAR0</accession>
<protein>
    <submittedName>
        <fullName evidence="1">Gp519</fullName>
    </submittedName>
</protein>
<dbReference type="RefSeq" id="YP_009015822.1">
    <property type="nucleotide sequence ID" value="NC_023719.1"/>
</dbReference>
<dbReference type="EMBL" id="JN638751">
    <property type="protein sequence ID" value="AEO93777.1"/>
    <property type="molecule type" value="Genomic_DNA"/>
</dbReference>
<evidence type="ECO:0000313" key="1">
    <source>
        <dbReference type="EMBL" id="AEO93777.1"/>
    </source>
</evidence>
<keyword evidence="2" id="KW-1185">Reference proteome</keyword>
<name>G3MAR0_9CAUD</name>
<gene>
    <name evidence="1" type="primary">519</name>
    <name evidence="1" type="ORF">G_519</name>
</gene>
<evidence type="ECO:0000313" key="2">
    <source>
        <dbReference type="Proteomes" id="UP000009273"/>
    </source>
</evidence>